<dbReference type="Proteomes" id="UP001371305">
    <property type="component" value="Unassembled WGS sequence"/>
</dbReference>
<gene>
    <name evidence="1" type="ORF">WKV53_00635</name>
</gene>
<dbReference type="RefSeq" id="WP_341402331.1">
    <property type="nucleotide sequence ID" value="NZ_JBBUKT010000001.1"/>
</dbReference>
<organism evidence="1 2">
    <name type="scientific">Luteolibacter soli</name>
    <dbReference type="NCBI Taxonomy" id="3135280"/>
    <lineage>
        <taxon>Bacteria</taxon>
        <taxon>Pseudomonadati</taxon>
        <taxon>Verrucomicrobiota</taxon>
        <taxon>Verrucomicrobiia</taxon>
        <taxon>Verrucomicrobiales</taxon>
        <taxon>Verrucomicrobiaceae</taxon>
        <taxon>Luteolibacter</taxon>
    </lineage>
</organism>
<dbReference type="EMBL" id="JBBUKT010000001">
    <property type="protein sequence ID" value="MEK7948976.1"/>
    <property type="molecule type" value="Genomic_DNA"/>
</dbReference>
<evidence type="ECO:0008006" key="3">
    <source>
        <dbReference type="Google" id="ProtNLM"/>
    </source>
</evidence>
<evidence type="ECO:0000313" key="2">
    <source>
        <dbReference type="Proteomes" id="UP001371305"/>
    </source>
</evidence>
<reference evidence="1 2" key="1">
    <citation type="submission" date="2024-04" db="EMBL/GenBank/DDBJ databases">
        <title>Luteolibacter sp. isolated from soil.</title>
        <authorList>
            <person name="An J."/>
        </authorList>
    </citation>
    <scope>NUCLEOTIDE SEQUENCE [LARGE SCALE GENOMIC DNA]</scope>
    <source>
        <strain evidence="1 2">Y139</strain>
    </source>
</reference>
<protein>
    <recommendedName>
        <fullName evidence="3">SMI1/KNR4 family protein</fullName>
    </recommendedName>
</protein>
<sequence length="271" mass="30783">MKPSLARIRSHVPQGLALPSRFDDFVRAKPPVPIQWDNLYDYDLKRSALEQVVPFLRLSEDFGIVALWYHSEGPKAAGPAVIHIAGYGRQEVLATDFDNFLKGINVQRSGVFAFDYEEEQVFRVPGVSGKPKRTGLPSLQKKFERWHKLHTSLLEPDLSPEGEELRRRIYQVAKRIVRDKQSKVYYPSPPWGINFLVERAAGKLSIKYSDYLGSWYKLPTKYGLEAEAKALLKLALNKRRSRYEISVADHGTVSIDEGRQLLLESPGSGSD</sequence>
<accession>A0ABU9AP77</accession>
<name>A0ABU9AP77_9BACT</name>
<proteinExistence type="predicted"/>
<evidence type="ECO:0000313" key="1">
    <source>
        <dbReference type="EMBL" id="MEK7948976.1"/>
    </source>
</evidence>
<keyword evidence="2" id="KW-1185">Reference proteome</keyword>
<comment type="caution">
    <text evidence="1">The sequence shown here is derived from an EMBL/GenBank/DDBJ whole genome shotgun (WGS) entry which is preliminary data.</text>
</comment>